<gene>
    <name evidence="1" type="ORF">T4A_12264</name>
</gene>
<comment type="caution">
    <text evidence="1">The sequence shown here is derived from an EMBL/GenBank/DDBJ whole genome shotgun (WGS) entry which is preliminary data.</text>
</comment>
<dbReference type="EMBL" id="JYDR01002641">
    <property type="protein sequence ID" value="KRY62134.1"/>
    <property type="molecule type" value="Genomic_DNA"/>
</dbReference>
<sequence length="37" mass="4363">MSKNLRLIPQDGINHGLLLYLIFSKRYFVPELVMTLE</sequence>
<evidence type="ECO:0000313" key="2">
    <source>
        <dbReference type="Proteomes" id="UP000054632"/>
    </source>
</evidence>
<dbReference type="Proteomes" id="UP000054632">
    <property type="component" value="Unassembled WGS sequence"/>
</dbReference>
<evidence type="ECO:0000313" key="1">
    <source>
        <dbReference type="EMBL" id="KRY62134.1"/>
    </source>
</evidence>
<proteinExistence type="predicted"/>
<name>A0A0V1DLA2_TRIPS</name>
<accession>A0A0V1DLA2</accession>
<reference evidence="1 2" key="1">
    <citation type="submission" date="2015-01" db="EMBL/GenBank/DDBJ databases">
        <title>Evolution of Trichinella species and genotypes.</title>
        <authorList>
            <person name="Korhonen P.K."/>
            <person name="Edoardo P."/>
            <person name="Giuseppe L.R."/>
            <person name="Gasser R.B."/>
        </authorList>
    </citation>
    <scope>NUCLEOTIDE SEQUENCE [LARGE SCALE GENOMIC DNA]</scope>
    <source>
        <strain evidence="1">ISS13</strain>
    </source>
</reference>
<organism evidence="1 2">
    <name type="scientific">Trichinella pseudospiralis</name>
    <name type="common">Parasitic roundworm</name>
    <dbReference type="NCBI Taxonomy" id="6337"/>
    <lineage>
        <taxon>Eukaryota</taxon>
        <taxon>Metazoa</taxon>
        <taxon>Ecdysozoa</taxon>
        <taxon>Nematoda</taxon>
        <taxon>Enoplea</taxon>
        <taxon>Dorylaimia</taxon>
        <taxon>Trichinellida</taxon>
        <taxon>Trichinellidae</taxon>
        <taxon>Trichinella</taxon>
    </lineage>
</organism>
<protein>
    <submittedName>
        <fullName evidence="1">Uncharacterized protein</fullName>
    </submittedName>
</protein>
<dbReference type="AlphaFoldDB" id="A0A0V1DLA2"/>